<gene>
    <name evidence="1" type="ORF">LTS18_004864</name>
</gene>
<proteinExistence type="predicted"/>
<reference evidence="1" key="1">
    <citation type="submission" date="2024-09" db="EMBL/GenBank/DDBJ databases">
        <title>Black Yeasts Isolated from many extreme environments.</title>
        <authorList>
            <person name="Coleine C."/>
            <person name="Stajich J.E."/>
            <person name="Selbmann L."/>
        </authorList>
    </citation>
    <scope>NUCLEOTIDE SEQUENCE</scope>
    <source>
        <strain evidence="1">CCFEE 5737</strain>
    </source>
</reference>
<dbReference type="Proteomes" id="UP001186974">
    <property type="component" value="Unassembled WGS sequence"/>
</dbReference>
<sequence>QREICISSIKNAYHVGLYGNNPKVMDGTWRELFTDDAEGPTQGKRGPMGAMVEGAVEHEDATGEEEHDEHMAEQDHGHNITKSPPTPKGPAGSKRKGQGTLDGMVKRTKT</sequence>
<protein>
    <submittedName>
        <fullName evidence="1">Uncharacterized protein</fullName>
    </submittedName>
</protein>
<comment type="caution">
    <text evidence="1">The sequence shown here is derived from an EMBL/GenBank/DDBJ whole genome shotgun (WGS) entry which is preliminary data.</text>
</comment>
<name>A0ACC3D5L1_9PEZI</name>
<feature type="non-terminal residue" evidence="1">
    <location>
        <position position="1"/>
    </location>
</feature>
<accession>A0ACC3D5L1</accession>
<evidence type="ECO:0000313" key="1">
    <source>
        <dbReference type="EMBL" id="KAK3062077.1"/>
    </source>
</evidence>
<keyword evidence="2" id="KW-1185">Reference proteome</keyword>
<evidence type="ECO:0000313" key="2">
    <source>
        <dbReference type="Proteomes" id="UP001186974"/>
    </source>
</evidence>
<dbReference type="EMBL" id="JAWDJW010007481">
    <property type="protein sequence ID" value="KAK3062077.1"/>
    <property type="molecule type" value="Genomic_DNA"/>
</dbReference>
<organism evidence="1 2">
    <name type="scientific">Coniosporium uncinatum</name>
    <dbReference type="NCBI Taxonomy" id="93489"/>
    <lineage>
        <taxon>Eukaryota</taxon>
        <taxon>Fungi</taxon>
        <taxon>Dikarya</taxon>
        <taxon>Ascomycota</taxon>
        <taxon>Pezizomycotina</taxon>
        <taxon>Dothideomycetes</taxon>
        <taxon>Dothideomycetes incertae sedis</taxon>
        <taxon>Coniosporium</taxon>
    </lineage>
</organism>